<dbReference type="NCBIfam" id="TIGR00525">
    <property type="entry name" value="folB"/>
    <property type="match status" value="1"/>
</dbReference>
<organism evidence="8 9">
    <name type="scientific">Alteromonas gilva</name>
    <dbReference type="NCBI Taxonomy" id="2987522"/>
    <lineage>
        <taxon>Bacteria</taxon>
        <taxon>Pseudomonadati</taxon>
        <taxon>Pseudomonadota</taxon>
        <taxon>Gammaproteobacteria</taxon>
        <taxon>Alteromonadales</taxon>
        <taxon>Alteromonadaceae</taxon>
        <taxon>Alteromonas/Salinimonas group</taxon>
        <taxon>Alteromonas</taxon>
    </lineage>
</organism>
<feature type="domain" description="Dihydroneopterin aldolase/epimerase" evidence="7">
    <location>
        <begin position="4"/>
        <end position="114"/>
    </location>
</feature>
<proteinExistence type="inferred from homology"/>
<dbReference type="SMART" id="SM00905">
    <property type="entry name" value="FolB"/>
    <property type="match status" value="1"/>
</dbReference>
<dbReference type="GO" id="GO:0004150">
    <property type="term" value="F:dihydroneopterin aldolase activity"/>
    <property type="evidence" value="ECO:0007669"/>
    <property type="project" value="UniProtKB-EC"/>
</dbReference>
<dbReference type="InterPro" id="IPR006156">
    <property type="entry name" value="Dihydroneopterin_aldolase"/>
</dbReference>
<reference evidence="8 9" key="1">
    <citation type="submission" date="2022-10" db="EMBL/GenBank/DDBJ databases">
        <title>Alteromonas sp. chi3 Genome sequencing.</title>
        <authorList>
            <person name="Park S."/>
        </authorList>
    </citation>
    <scope>NUCLEOTIDE SEQUENCE [LARGE SCALE GENOMIC DNA]</scope>
    <source>
        <strain evidence="9">chi3</strain>
    </source>
</reference>
<evidence type="ECO:0000256" key="1">
    <source>
        <dbReference type="ARBA" id="ARBA00001353"/>
    </source>
</evidence>
<dbReference type="EC" id="4.1.2.25" evidence="6"/>
<dbReference type="EMBL" id="JAQQXP010000001">
    <property type="protein sequence ID" value="MDC8829981.1"/>
    <property type="molecule type" value="Genomic_DNA"/>
</dbReference>
<protein>
    <recommendedName>
        <fullName evidence="6">7,8-dihydroneopterin aldolase</fullName>
        <ecNumber evidence="6">4.1.2.25</ecNumber>
    </recommendedName>
</protein>
<comment type="function">
    <text evidence="6">Catalyzes the conversion of 7,8-dihydroneopterin to 6-hydroxymethyl-7,8-dihydropterin.</text>
</comment>
<name>A0ABT5KYY9_9ALTE</name>
<keyword evidence="9" id="KW-1185">Reference proteome</keyword>
<comment type="catalytic activity">
    <reaction evidence="1 6">
        <text>7,8-dihydroneopterin = 6-hydroxymethyl-7,8-dihydropterin + glycolaldehyde</text>
        <dbReference type="Rhea" id="RHEA:10540"/>
        <dbReference type="ChEBI" id="CHEBI:17001"/>
        <dbReference type="ChEBI" id="CHEBI:17071"/>
        <dbReference type="ChEBI" id="CHEBI:44841"/>
        <dbReference type="EC" id="4.1.2.25"/>
    </reaction>
</comment>
<dbReference type="SUPFAM" id="SSF55620">
    <property type="entry name" value="Tetrahydrobiopterin biosynthesis enzymes-like"/>
    <property type="match status" value="1"/>
</dbReference>
<accession>A0ABT5KYY9</accession>
<dbReference type="Pfam" id="PF02152">
    <property type="entry name" value="FolB"/>
    <property type="match status" value="1"/>
</dbReference>
<evidence type="ECO:0000313" key="8">
    <source>
        <dbReference type="EMBL" id="MDC8829981.1"/>
    </source>
</evidence>
<evidence type="ECO:0000256" key="3">
    <source>
        <dbReference type="ARBA" id="ARBA00005708"/>
    </source>
</evidence>
<dbReference type="PANTHER" id="PTHR42844:SF1">
    <property type="entry name" value="DIHYDRONEOPTERIN ALDOLASE 1-RELATED"/>
    <property type="match status" value="1"/>
</dbReference>
<evidence type="ECO:0000256" key="5">
    <source>
        <dbReference type="ARBA" id="ARBA00023239"/>
    </source>
</evidence>
<evidence type="ECO:0000313" key="9">
    <source>
        <dbReference type="Proteomes" id="UP001218788"/>
    </source>
</evidence>
<dbReference type="Gene3D" id="3.30.1130.10">
    <property type="match status" value="1"/>
</dbReference>
<dbReference type="InterPro" id="IPR006157">
    <property type="entry name" value="FolB_dom"/>
</dbReference>
<evidence type="ECO:0000256" key="2">
    <source>
        <dbReference type="ARBA" id="ARBA00005013"/>
    </source>
</evidence>
<dbReference type="PANTHER" id="PTHR42844">
    <property type="entry name" value="DIHYDRONEOPTERIN ALDOLASE 1-RELATED"/>
    <property type="match status" value="1"/>
</dbReference>
<sequence length="120" mass="13210">MQTIFIEGLQVPTLIGVYDWERTQETVLIVDLQINAHLEAAMKSDDVADTINYAAVAETVKQVGKDAQFELLEALGNAIIEAVCARFDLYKIVLRIEKPGILPDANKVGITISHEVETNA</sequence>
<evidence type="ECO:0000259" key="7">
    <source>
        <dbReference type="SMART" id="SM00905"/>
    </source>
</evidence>
<evidence type="ECO:0000256" key="4">
    <source>
        <dbReference type="ARBA" id="ARBA00022909"/>
    </source>
</evidence>
<keyword evidence="4 6" id="KW-0289">Folate biosynthesis</keyword>
<dbReference type="NCBIfam" id="TIGR00526">
    <property type="entry name" value="folB_dom"/>
    <property type="match status" value="1"/>
</dbReference>
<gene>
    <name evidence="8" type="primary">folB</name>
    <name evidence="8" type="ORF">OIK42_04295</name>
</gene>
<comment type="caution">
    <text evidence="8">The sequence shown here is derived from an EMBL/GenBank/DDBJ whole genome shotgun (WGS) entry which is preliminary data.</text>
</comment>
<dbReference type="InterPro" id="IPR043133">
    <property type="entry name" value="GTP-CH-I_C/QueF"/>
</dbReference>
<evidence type="ECO:0000256" key="6">
    <source>
        <dbReference type="RuleBase" id="RU362079"/>
    </source>
</evidence>
<comment type="similarity">
    <text evidence="3 6">Belongs to the DHNA family.</text>
</comment>
<keyword evidence="5 6" id="KW-0456">Lyase</keyword>
<dbReference type="RefSeq" id="WP_273638608.1">
    <property type="nucleotide sequence ID" value="NZ_JAQQXP010000001.1"/>
</dbReference>
<dbReference type="Proteomes" id="UP001218788">
    <property type="component" value="Unassembled WGS sequence"/>
</dbReference>
<comment type="pathway">
    <text evidence="2 6">Cofactor biosynthesis; tetrahydrofolate biosynthesis; 2-amino-4-hydroxy-6-hydroxymethyl-7,8-dihydropteridine diphosphate from 7,8-dihydroneopterin triphosphate: step 3/4.</text>
</comment>